<gene>
    <name evidence="2" type="ORF">C1H46_007709</name>
</gene>
<evidence type="ECO:0000313" key="2">
    <source>
        <dbReference type="EMBL" id="TQE06643.1"/>
    </source>
</evidence>
<reference evidence="2 3" key="1">
    <citation type="journal article" date="2019" name="G3 (Bethesda)">
        <title>Sequencing of a Wild Apple (Malus baccata) Genome Unravels the Differences Between Cultivated and Wild Apple Species Regarding Disease Resistance and Cold Tolerance.</title>
        <authorList>
            <person name="Chen X."/>
        </authorList>
    </citation>
    <scope>NUCLEOTIDE SEQUENCE [LARGE SCALE GENOMIC DNA]</scope>
    <source>
        <strain evidence="3">cv. Shandingzi</strain>
        <tissue evidence="2">Leaves</tissue>
    </source>
</reference>
<dbReference type="PANTHER" id="PTHR11926">
    <property type="entry name" value="GLUCOSYL/GLUCURONOSYL TRANSFERASES"/>
    <property type="match status" value="1"/>
</dbReference>
<protein>
    <submittedName>
        <fullName evidence="2">Uncharacterized protein</fullName>
    </submittedName>
</protein>
<evidence type="ECO:0000256" key="1">
    <source>
        <dbReference type="ARBA" id="ARBA00009995"/>
    </source>
</evidence>
<comment type="caution">
    <text evidence="2">The sequence shown here is derived from an EMBL/GenBank/DDBJ whole genome shotgun (WGS) entry which is preliminary data.</text>
</comment>
<proteinExistence type="inferred from homology"/>
<sequence>MDTEEVPNKPHDVCIPVAAQSHIKAMLKFAKLLHHRGFHITFVNTEFNNKRFLKSLDPNSPDGLPDFCCEAIPDGLPDKMKIPPKISLCLPTTSENRICWLPFVPSSMNSTMMPHQHPTILQ</sequence>
<keyword evidence="3" id="KW-1185">Reference proteome</keyword>
<dbReference type="AlphaFoldDB" id="A0A540N7Y3"/>
<organism evidence="2 3">
    <name type="scientific">Malus baccata</name>
    <name type="common">Siberian crab apple</name>
    <name type="synonym">Pyrus baccata</name>
    <dbReference type="NCBI Taxonomy" id="106549"/>
    <lineage>
        <taxon>Eukaryota</taxon>
        <taxon>Viridiplantae</taxon>
        <taxon>Streptophyta</taxon>
        <taxon>Embryophyta</taxon>
        <taxon>Tracheophyta</taxon>
        <taxon>Spermatophyta</taxon>
        <taxon>Magnoliopsida</taxon>
        <taxon>eudicotyledons</taxon>
        <taxon>Gunneridae</taxon>
        <taxon>Pentapetalae</taxon>
        <taxon>rosids</taxon>
        <taxon>fabids</taxon>
        <taxon>Rosales</taxon>
        <taxon>Rosaceae</taxon>
        <taxon>Amygdaloideae</taxon>
        <taxon>Maleae</taxon>
        <taxon>Malus</taxon>
    </lineage>
</organism>
<accession>A0A540N7Y3</accession>
<comment type="similarity">
    <text evidence="1">Belongs to the UDP-glycosyltransferase family.</text>
</comment>
<dbReference type="Proteomes" id="UP000315295">
    <property type="component" value="Unassembled WGS sequence"/>
</dbReference>
<evidence type="ECO:0000313" key="3">
    <source>
        <dbReference type="Proteomes" id="UP000315295"/>
    </source>
</evidence>
<dbReference type="STRING" id="106549.A0A540N7Y3"/>
<name>A0A540N7Y3_MALBA</name>
<dbReference type="SUPFAM" id="SSF53756">
    <property type="entry name" value="UDP-Glycosyltransferase/glycogen phosphorylase"/>
    <property type="match status" value="1"/>
</dbReference>
<dbReference type="EMBL" id="VIEB01000100">
    <property type="protein sequence ID" value="TQE06643.1"/>
    <property type="molecule type" value="Genomic_DNA"/>
</dbReference>
<dbReference type="GO" id="GO:0080044">
    <property type="term" value="F:quercetin 7-O-glucosyltransferase activity"/>
    <property type="evidence" value="ECO:0007669"/>
    <property type="project" value="TreeGrafter"/>
</dbReference>
<dbReference type="Gene3D" id="3.40.50.2000">
    <property type="entry name" value="Glycogen Phosphorylase B"/>
    <property type="match status" value="1"/>
</dbReference>
<dbReference type="GO" id="GO:0080043">
    <property type="term" value="F:quercetin 3-O-glucosyltransferase activity"/>
    <property type="evidence" value="ECO:0007669"/>
    <property type="project" value="TreeGrafter"/>
</dbReference>
<dbReference type="PANTHER" id="PTHR11926:SF1516">
    <property type="entry name" value="GLYCOSYLTRANSFERASE"/>
    <property type="match status" value="1"/>
</dbReference>